<feature type="non-terminal residue" evidence="8">
    <location>
        <position position="1"/>
    </location>
</feature>
<comment type="subcellular location">
    <subcellularLocation>
        <location evidence="1">Cell membrane</location>
        <topology evidence="1">Multi-pass membrane protein</topology>
    </subcellularLocation>
</comment>
<dbReference type="PANTHER" id="PTHR42920">
    <property type="entry name" value="OS03G0707200 PROTEIN-RELATED"/>
    <property type="match status" value="1"/>
</dbReference>
<evidence type="ECO:0000313" key="9">
    <source>
        <dbReference type="Proteomes" id="UP000095751"/>
    </source>
</evidence>
<keyword evidence="4 6" id="KW-1133">Transmembrane helix</keyword>
<feature type="domain" description="EamA" evidence="7">
    <location>
        <begin position="226"/>
        <end position="306"/>
    </location>
</feature>
<evidence type="ECO:0000256" key="4">
    <source>
        <dbReference type="ARBA" id="ARBA00022989"/>
    </source>
</evidence>
<dbReference type="AlphaFoldDB" id="A0A1E7FCS6"/>
<feature type="transmembrane region" description="Helical" evidence="6">
    <location>
        <begin position="188"/>
        <end position="209"/>
    </location>
</feature>
<protein>
    <recommendedName>
        <fullName evidence="7">EamA domain-containing protein</fullName>
    </recommendedName>
</protein>
<evidence type="ECO:0000256" key="5">
    <source>
        <dbReference type="ARBA" id="ARBA00023136"/>
    </source>
</evidence>
<dbReference type="InterPro" id="IPR000620">
    <property type="entry name" value="EamA_dom"/>
</dbReference>
<keyword evidence="9" id="KW-1185">Reference proteome</keyword>
<accession>A0A1E7FCS6</accession>
<dbReference type="SUPFAM" id="SSF103481">
    <property type="entry name" value="Multidrug resistance efflux transporter EmrE"/>
    <property type="match status" value="2"/>
</dbReference>
<dbReference type="PANTHER" id="PTHR42920:SF5">
    <property type="entry name" value="EAMA DOMAIN-CONTAINING PROTEIN"/>
    <property type="match status" value="1"/>
</dbReference>
<dbReference type="Pfam" id="PF00892">
    <property type="entry name" value="EamA"/>
    <property type="match status" value="2"/>
</dbReference>
<dbReference type="KEGG" id="fcy:FRACYDRAFT_160126"/>
<evidence type="ECO:0000256" key="3">
    <source>
        <dbReference type="ARBA" id="ARBA00022692"/>
    </source>
</evidence>
<dbReference type="GO" id="GO:0005886">
    <property type="term" value="C:plasma membrane"/>
    <property type="evidence" value="ECO:0007669"/>
    <property type="project" value="UniProtKB-SubCell"/>
</dbReference>
<feature type="non-terminal residue" evidence="8">
    <location>
        <position position="307"/>
    </location>
</feature>
<gene>
    <name evidence="8" type="ORF">FRACYDRAFT_160126</name>
</gene>
<feature type="transmembrane region" description="Helical" evidence="6">
    <location>
        <begin position="234"/>
        <end position="253"/>
    </location>
</feature>
<keyword evidence="3 6" id="KW-0812">Transmembrane</keyword>
<dbReference type="Proteomes" id="UP000095751">
    <property type="component" value="Unassembled WGS sequence"/>
</dbReference>
<dbReference type="InterPro" id="IPR051258">
    <property type="entry name" value="Diverse_Substrate_Transporter"/>
</dbReference>
<dbReference type="OrthoDB" id="511355at2759"/>
<feature type="transmembrane region" description="Helical" evidence="6">
    <location>
        <begin position="62"/>
        <end position="81"/>
    </location>
</feature>
<dbReference type="Gene3D" id="1.10.3730.20">
    <property type="match status" value="1"/>
</dbReference>
<evidence type="ECO:0000256" key="1">
    <source>
        <dbReference type="ARBA" id="ARBA00004651"/>
    </source>
</evidence>
<dbReference type="InParanoid" id="A0A1E7FCS6"/>
<evidence type="ECO:0000259" key="7">
    <source>
        <dbReference type="Pfam" id="PF00892"/>
    </source>
</evidence>
<dbReference type="InterPro" id="IPR037185">
    <property type="entry name" value="EmrE-like"/>
</dbReference>
<feature type="transmembrane region" description="Helical" evidence="6">
    <location>
        <begin position="149"/>
        <end position="168"/>
    </location>
</feature>
<organism evidence="8 9">
    <name type="scientific">Fragilariopsis cylindrus CCMP1102</name>
    <dbReference type="NCBI Taxonomy" id="635003"/>
    <lineage>
        <taxon>Eukaryota</taxon>
        <taxon>Sar</taxon>
        <taxon>Stramenopiles</taxon>
        <taxon>Ochrophyta</taxon>
        <taxon>Bacillariophyta</taxon>
        <taxon>Bacillariophyceae</taxon>
        <taxon>Bacillariophycidae</taxon>
        <taxon>Bacillariales</taxon>
        <taxon>Bacillariaceae</taxon>
        <taxon>Fragilariopsis</taxon>
    </lineage>
</organism>
<feature type="transmembrane region" description="Helical" evidence="6">
    <location>
        <begin position="93"/>
        <end position="113"/>
    </location>
</feature>
<evidence type="ECO:0000256" key="6">
    <source>
        <dbReference type="SAM" id="Phobius"/>
    </source>
</evidence>
<dbReference type="EMBL" id="KV784359">
    <property type="protein sequence ID" value="OEU15959.1"/>
    <property type="molecule type" value="Genomic_DNA"/>
</dbReference>
<name>A0A1E7FCS6_9STRA</name>
<evidence type="ECO:0000313" key="8">
    <source>
        <dbReference type="EMBL" id="OEU15959.1"/>
    </source>
</evidence>
<sequence>IVYGSLNVSMRLVFGRPDPPTASTASVIQGWFAVLSFLPLLKWQNYGLLLNNNRRTKQQKQQFWWFALELALYYFATQALINISLVATPGARASFLVQMSVVFTPIVSAVLFGNKINRQVWIACFVALVGLFVLNGTDNNYNSLISLSLTWGDWCCLAAALLWSCYICRLSAWGDNFDEITLQFCKNLIMAVLYTLWMLVSFFCQQYVYLSSSTSSSTNDDSGTSLWKGWRDPVGWLILFYTALGPCTIADICQQKAQASVPAAETNVILSLEPVFTTILGLLILGESPSLQELGGGLLIMIASILA</sequence>
<keyword evidence="2" id="KW-1003">Cell membrane</keyword>
<proteinExistence type="predicted"/>
<evidence type="ECO:0000256" key="2">
    <source>
        <dbReference type="ARBA" id="ARBA00022475"/>
    </source>
</evidence>
<feature type="domain" description="EamA" evidence="7">
    <location>
        <begin position="23"/>
        <end position="135"/>
    </location>
</feature>
<feature type="transmembrane region" description="Helical" evidence="6">
    <location>
        <begin position="20"/>
        <end position="41"/>
    </location>
</feature>
<feature type="transmembrane region" description="Helical" evidence="6">
    <location>
        <begin position="120"/>
        <end position="137"/>
    </location>
</feature>
<keyword evidence="5 6" id="KW-0472">Membrane</keyword>
<reference evidence="8 9" key="1">
    <citation type="submission" date="2016-09" db="EMBL/GenBank/DDBJ databases">
        <title>Extensive genetic diversity and differential bi-allelic expression allows diatom success in the polar Southern Ocean.</title>
        <authorList>
            <consortium name="DOE Joint Genome Institute"/>
            <person name="Mock T."/>
            <person name="Otillar R.P."/>
            <person name="Strauss J."/>
            <person name="Dupont C."/>
            <person name="Frickenhaus S."/>
            <person name="Maumus F."/>
            <person name="Mcmullan M."/>
            <person name="Sanges R."/>
            <person name="Schmutz J."/>
            <person name="Toseland A."/>
            <person name="Valas R."/>
            <person name="Veluchamy A."/>
            <person name="Ward B.J."/>
            <person name="Allen A."/>
            <person name="Barry K."/>
            <person name="Falciatore A."/>
            <person name="Ferrante M."/>
            <person name="Fortunato A.E."/>
            <person name="Gloeckner G."/>
            <person name="Gruber A."/>
            <person name="Hipkin R."/>
            <person name="Janech M."/>
            <person name="Kroth P."/>
            <person name="Leese F."/>
            <person name="Lindquist E."/>
            <person name="Lyon B.R."/>
            <person name="Martin J."/>
            <person name="Mayer C."/>
            <person name="Parker M."/>
            <person name="Quesneville H."/>
            <person name="Raymond J."/>
            <person name="Uhlig C."/>
            <person name="Valentin K.U."/>
            <person name="Worden A.Z."/>
            <person name="Armbrust E.V."/>
            <person name="Bowler C."/>
            <person name="Green B."/>
            <person name="Moulton V."/>
            <person name="Van Oosterhout C."/>
            <person name="Grigoriev I."/>
        </authorList>
    </citation>
    <scope>NUCLEOTIDE SEQUENCE [LARGE SCALE GENOMIC DNA]</scope>
    <source>
        <strain evidence="8 9">CCMP1102</strain>
    </source>
</reference>